<feature type="compositionally biased region" description="Low complexity" evidence="1">
    <location>
        <begin position="97"/>
        <end position="145"/>
    </location>
</feature>
<dbReference type="GO" id="GO:0003677">
    <property type="term" value="F:DNA binding"/>
    <property type="evidence" value="ECO:0007669"/>
    <property type="project" value="UniProtKB-KW"/>
</dbReference>
<evidence type="ECO:0000256" key="2">
    <source>
        <dbReference type="SAM" id="Phobius"/>
    </source>
</evidence>
<dbReference type="RefSeq" id="WP_343882013.1">
    <property type="nucleotide sequence ID" value="NZ_BAAAIJ010000059.1"/>
</dbReference>
<dbReference type="SMART" id="SM00278">
    <property type="entry name" value="HhH1"/>
    <property type="match status" value="2"/>
</dbReference>
<keyword evidence="5" id="KW-1185">Reference proteome</keyword>
<dbReference type="Proteomes" id="UP001597307">
    <property type="component" value="Unassembled WGS sequence"/>
</dbReference>
<evidence type="ECO:0000313" key="5">
    <source>
        <dbReference type="Proteomes" id="UP001597307"/>
    </source>
</evidence>
<organism evidence="4 5">
    <name type="scientific">Arthrobacter flavus</name>
    <dbReference type="NCBI Taxonomy" id="95172"/>
    <lineage>
        <taxon>Bacteria</taxon>
        <taxon>Bacillati</taxon>
        <taxon>Actinomycetota</taxon>
        <taxon>Actinomycetes</taxon>
        <taxon>Micrococcales</taxon>
        <taxon>Micrococcaceae</taxon>
        <taxon>Arthrobacter</taxon>
    </lineage>
</organism>
<dbReference type="InterPro" id="IPR019554">
    <property type="entry name" value="Soluble_ligand-bd"/>
</dbReference>
<feature type="region of interest" description="Disordered" evidence="1">
    <location>
        <begin position="97"/>
        <end position="156"/>
    </location>
</feature>
<accession>A0ABW4QCD0</accession>
<dbReference type="SUPFAM" id="SSF47781">
    <property type="entry name" value="RuvA domain 2-like"/>
    <property type="match status" value="1"/>
</dbReference>
<dbReference type="InterPro" id="IPR051675">
    <property type="entry name" value="Endo/Exo/Phosphatase_dom_1"/>
</dbReference>
<protein>
    <submittedName>
        <fullName evidence="4">ComEA family DNA-binding protein</fullName>
    </submittedName>
</protein>
<keyword evidence="2" id="KW-0812">Transmembrane</keyword>
<gene>
    <name evidence="4" type="ORF">ACFSFX_17345</name>
</gene>
<evidence type="ECO:0000256" key="1">
    <source>
        <dbReference type="SAM" id="MobiDB-lite"/>
    </source>
</evidence>
<feature type="domain" description="Helix-hairpin-helix DNA-binding motif class 1" evidence="3">
    <location>
        <begin position="258"/>
        <end position="277"/>
    </location>
</feature>
<comment type="caution">
    <text evidence="4">The sequence shown here is derived from an EMBL/GenBank/DDBJ whole genome shotgun (WGS) entry which is preliminary data.</text>
</comment>
<dbReference type="InterPro" id="IPR003583">
    <property type="entry name" value="Hlx-hairpin-Hlx_DNA-bd_motif"/>
</dbReference>
<dbReference type="PANTHER" id="PTHR21180">
    <property type="entry name" value="ENDONUCLEASE/EXONUCLEASE/PHOSPHATASE FAMILY DOMAIN-CONTAINING PROTEIN 1"/>
    <property type="match status" value="1"/>
</dbReference>
<dbReference type="Gene3D" id="1.10.150.320">
    <property type="entry name" value="Photosystem II 12 kDa extrinsic protein"/>
    <property type="match status" value="1"/>
</dbReference>
<keyword evidence="2" id="KW-0472">Membrane</keyword>
<feature type="domain" description="Helix-hairpin-helix DNA-binding motif class 1" evidence="3">
    <location>
        <begin position="288"/>
        <end position="307"/>
    </location>
</feature>
<evidence type="ECO:0000259" key="3">
    <source>
        <dbReference type="SMART" id="SM00278"/>
    </source>
</evidence>
<dbReference type="Pfam" id="PF10531">
    <property type="entry name" value="SLBB"/>
    <property type="match status" value="1"/>
</dbReference>
<dbReference type="Pfam" id="PF12836">
    <property type="entry name" value="HHH_3"/>
    <property type="match status" value="1"/>
</dbReference>
<evidence type="ECO:0000313" key="4">
    <source>
        <dbReference type="EMBL" id="MFD1848353.1"/>
    </source>
</evidence>
<dbReference type="InterPro" id="IPR010994">
    <property type="entry name" value="RuvA_2-like"/>
</dbReference>
<feature type="region of interest" description="Disordered" evidence="1">
    <location>
        <begin position="226"/>
        <end position="248"/>
    </location>
</feature>
<name>A0ABW4QCD0_9MICC</name>
<dbReference type="EMBL" id="JBHUGA010000067">
    <property type="protein sequence ID" value="MFD1848353.1"/>
    <property type="molecule type" value="Genomic_DNA"/>
</dbReference>
<reference evidence="5" key="1">
    <citation type="journal article" date="2019" name="Int. J. Syst. Evol. Microbiol.">
        <title>The Global Catalogue of Microorganisms (GCM) 10K type strain sequencing project: providing services to taxonomists for standard genome sequencing and annotation.</title>
        <authorList>
            <consortium name="The Broad Institute Genomics Platform"/>
            <consortium name="The Broad Institute Genome Sequencing Center for Infectious Disease"/>
            <person name="Wu L."/>
            <person name="Ma J."/>
        </authorList>
    </citation>
    <scope>NUCLEOTIDE SEQUENCE [LARGE SCALE GENOMIC DNA]</scope>
    <source>
        <strain evidence="5">JCM 11496</strain>
    </source>
</reference>
<sequence length="310" mass="30606">MARHRWATSPPPRGAFGFREDPPGAAGSSRDDETFEAFGAFDPPDPPAGSGRRWAIGRGVSFVVLGLALAIAFGLFVLRGGPAPEITSVALDSPIAGQPTAPPAASGAAAPSDATPSGALSSETLSSGALSSGAPPAGAQPDGAPRSGAPPPGEGVASGRLLVHVAGAVTRPGIVELASGSRVFEALDQAGGALPDADLAAINLAAPVQDGLQIRVPLQGETLAPVAPDGVTDGGSSANSLGATDAPAPVNINTAGVDELETLPRIGPVLAERIVQWRAAHGAFSRPEDLDAVPGIGEAMLAALLPLVSV</sequence>
<dbReference type="PANTHER" id="PTHR21180:SF32">
    <property type="entry name" value="ENDONUCLEASE_EXONUCLEASE_PHOSPHATASE FAMILY DOMAIN-CONTAINING PROTEIN 1"/>
    <property type="match status" value="1"/>
</dbReference>
<feature type="transmembrane region" description="Helical" evidence="2">
    <location>
        <begin position="59"/>
        <end position="78"/>
    </location>
</feature>
<keyword evidence="4" id="KW-0238">DNA-binding</keyword>
<feature type="region of interest" description="Disordered" evidence="1">
    <location>
        <begin position="1"/>
        <end position="49"/>
    </location>
</feature>
<dbReference type="Gene3D" id="3.10.560.10">
    <property type="entry name" value="Outer membrane lipoprotein wza domain like"/>
    <property type="match status" value="1"/>
</dbReference>
<proteinExistence type="predicted"/>
<keyword evidence="2" id="KW-1133">Transmembrane helix</keyword>